<keyword evidence="1" id="KW-0175">Coiled coil</keyword>
<accession>A0A6D2IYX6</accession>
<dbReference type="Proteomes" id="UP000467841">
    <property type="component" value="Unassembled WGS sequence"/>
</dbReference>
<sequence length="332" mass="38398">MENEERTSFTFEIDNFSEKGTAISSPTFSSGSCEWLIVVSTRVDSACESLCLDLGVAYPESLRLGWKRRARFSFSLLNQSCKELQRTSESCSLFFAQKSRWGWSFPLEQIQANGVLEKNKLRVKVEVKVVEVVDEGVVTGNETFDFHGFQVLCSQAASVSQHFRNYPDFAVNVRTKNQLVKTTYMNILLGLIETLNKPPDSLSETELNNALSELLELTEAGFKLNWLMKKLIEVSLEWTKENGDVCRVQVLREHIKNLEVEMEKEKAKYDKKYWSLRGLLWELDDELRDEQIKTDTEFLRKAAKDLREAVVHSWNELKARLRFADLRNEKIE</sequence>
<dbReference type="CDD" id="cd00121">
    <property type="entry name" value="MATH"/>
    <property type="match status" value="1"/>
</dbReference>
<comment type="caution">
    <text evidence="3">The sequence shown here is derived from an EMBL/GenBank/DDBJ whole genome shotgun (WGS) entry which is preliminary data.</text>
</comment>
<dbReference type="AlphaFoldDB" id="A0A6D2IYX6"/>
<dbReference type="EMBL" id="CACVBM020001127">
    <property type="protein sequence ID" value="CAA7032753.1"/>
    <property type="molecule type" value="Genomic_DNA"/>
</dbReference>
<dbReference type="OrthoDB" id="507001at2759"/>
<dbReference type="PANTHER" id="PTHR46236">
    <property type="entry name" value="TRAF-LIKE SUPERFAMILY PROTEIN"/>
    <property type="match status" value="1"/>
</dbReference>
<dbReference type="Pfam" id="PF22486">
    <property type="entry name" value="MATH_2"/>
    <property type="match status" value="1"/>
</dbReference>
<dbReference type="Gene3D" id="2.60.210.10">
    <property type="entry name" value="Apoptosis, Tumor Necrosis Factor Receptor Associated Protein 2, Chain A"/>
    <property type="match status" value="1"/>
</dbReference>
<name>A0A6D2IYX6_9BRAS</name>
<dbReference type="InterPro" id="IPR002083">
    <property type="entry name" value="MATH/TRAF_dom"/>
</dbReference>
<gene>
    <name evidence="3" type="ORF">MERR_LOCUS19988</name>
</gene>
<dbReference type="PROSITE" id="PS50144">
    <property type="entry name" value="MATH"/>
    <property type="match status" value="1"/>
</dbReference>
<keyword evidence="4" id="KW-1185">Reference proteome</keyword>
<organism evidence="3 4">
    <name type="scientific">Microthlaspi erraticum</name>
    <dbReference type="NCBI Taxonomy" id="1685480"/>
    <lineage>
        <taxon>Eukaryota</taxon>
        <taxon>Viridiplantae</taxon>
        <taxon>Streptophyta</taxon>
        <taxon>Embryophyta</taxon>
        <taxon>Tracheophyta</taxon>
        <taxon>Spermatophyta</taxon>
        <taxon>Magnoliopsida</taxon>
        <taxon>eudicotyledons</taxon>
        <taxon>Gunneridae</taxon>
        <taxon>Pentapetalae</taxon>
        <taxon>rosids</taxon>
        <taxon>malvids</taxon>
        <taxon>Brassicales</taxon>
        <taxon>Brassicaceae</taxon>
        <taxon>Coluteocarpeae</taxon>
        <taxon>Microthlaspi</taxon>
    </lineage>
</organism>
<evidence type="ECO:0000313" key="3">
    <source>
        <dbReference type="EMBL" id="CAA7032753.1"/>
    </source>
</evidence>
<evidence type="ECO:0000313" key="4">
    <source>
        <dbReference type="Proteomes" id="UP000467841"/>
    </source>
</evidence>
<dbReference type="PROSITE" id="PS51257">
    <property type="entry name" value="PROKAR_LIPOPROTEIN"/>
    <property type="match status" value="1"/>
</dbReference>
<dbReference type="PANTHER" id="PTHR46236:SF12">
    <property type="entry name" value="MATH DOMAIN-CONTAINING PROTEIN"/>
    <property type="match status" value="1"/>
</dbReference>
<reference evidence="3" key="1">
    <citation type="submission" date="2020-01" db="EMBL/GenBank/DDBJ databases">
        <authorList>
            <person name="Mishra B."/>
        </authorList>
    </citation>
    <scope>NUCLEOTIDE SEQUENCE [LARGE SCALE GENOMIC DNA]</scope>
</reference>
<dbReference type="InterPro" id="IPR008974">
    <property type="entry name" value="TRAF-like"/>
</dbReference>
<dbReference type="InterPro" id="IPR050804">
    <property type="entry name" value="MCC"/>
</dbReference>
<protein>
    <recommendedName>
        <fullName evidence="2">MATH domain-containing protein</fullName>
    </recommendedName>
</protein>
<feature type="domain" description="MATH" evidence="2">
    <location>
        <begin position="6"/>
        <end position="127"/>
    </location>
</feature>
<evidence type="ECO:0000259" key="2">
    <source>
        <dbReference type="PROSITE" id="PS50144"/>
    </source>
</evidence>
<proteinExistence type="predicted"/>
<evidence type="ECO:0000256" key="1">
    <source>
        <dbReference type="ARBA" id="ARBA00023054"/>
    </source>
</evidence>
<dbReference type="SUPFAM" id="SSF49599">
    <property type="entry name" value="TRAF domain-like"/>
    <property type="match status" value="1"/>
</dbReference>